<evidence type="ECO:0000259" key="1">
    <source>
        <dbReference type="Pfam" id="PF13449"/>
    </source>
</evidence>
<dbReference type="Proteomes" id="UP000778970">
    <property type="component" value="Unassembled WGS sequence"/>
</dbReference>
<keyword evidence="3" id="KW-1185">Reference proteome</keyword>
<dbReference type="Pfam" id="PF13449">
    <property type="entry name" value="Phytase-like"/>
    <property type="match status" value="1"/>
</dbReference>
<dbReference type="AlphaFoldDB" id="A0A934QKF6"/>
<sequence>MHNQSHPALRVPACPTYNGPAFHSRQRSVMLRLLPLLLVALLLALPARAESIQVEASPVSLHDDREVERIGALAWRAGYALTSDNPNFGGLSDLAFTAQGRLLIAGDKGYWVDARPTMTDGHLAGLTDVRMGAYRKLDGAPVTEGWQKDGESLTLIDGVPVVGFEQLHRLRAYPDGLDARATRVPEPEGLARANGNKGAEALTQLADGRLLLLVEARLDDGDRDYTGWLRGTDGTWRALQLARRAGYRPTGAAQLPGGDLVVLTRAYNPLAGARVRLQRIPLETVKPGARLDGPELAHFRAPYIVDNFEGVAARRVDGETRIYLLSDDNFNFLQRTLLLEFALTGE</sequence>
<protein>
    <recommendedName>
        <fullName evidence="1">Phytase-like domain-containing protein</fullName>
    </recommendedName>
</protein>
<comment type="caution">
    <text evidence="2">The sequence shown here is derived from an EMBL/GenBank/DDBJ whole genome shotgun (WGS) entry which is preliminary data.</text>
</comment>
<reference evidence="2" key="1">
    <citation type="submission" date="2017-08" db="EMBL/GenBank/DDBJ databases">
        <authorList>
            <person name="Imhoff J.F."/>
            <person name="Rahn T."/>
            <person name="Kuenzel S."/>
            <person name="Neulinger S.C."/>
        </authorList>
    </citation>
    <scope>NUCLEOTIDE SEQUENCE</scope>
    <source>
        <strain evidence="2">DSM 9154</strain>
    </source>
</reference>
<organism evidence="2 3">
    <name type="scientific">Rhodovibrio salinarum</name>
    <dbReference type="NCBI Taxonomy" id="1087"/>
    <lineage>
        <taxon>Bacteria</taxon>
        <taxon>Pseudomonadati</taxon>
        <taxon>Pseudomonadota</taxon>
        <taxon>Alphaproteobacteria</taxon>
        <taxon>Rhodospirillales</taxon>
        <taxon>Rhodovibrionaceae</taxon>
        <taxon>Rhodovibrio</taxon>
    </lineage>
</organism>
<proteinExistence type="predicted"/>
<dbReference type="CDD" id="cd15482">
    <property type="entry name" value="Sialidase_non-viral"/>
    <property type="match status" value="1"/>
</dbReference>
<feature type="domain" description="Phytase-like" evidence="1">
    <location>
        <begin position="87"/>
        <end position="330"/>
    </location>
</feature>
<name>A0A934QKF6_9PROT</name>
<dbReference type="InterPro" id="IPR014567">
    <property type="entry name" value="UCP031900"/>
</dbReference>
<reference evidence="2" key="2">
    <citation type="journal article" date="2020" name="Microorganisms">
        <title>Osmotic Adaptation and Compatible Solute Biosynthesis of Phototrophic Bacteria as Revealed from Genome Analyses.</title>
        <authorList>
            <person name="Imhoff J.F."/>
            <person name="Rahn T."/>
            <person name="Kunzel S."/>
            <person name="Keller A."/>
            <person name="Neulinger S.C."/>
        </authorList>
    </citation>
    <scope>NUCLEOTIDE SEQUENCE</scope>
    <source>
        <strain evidence="2">DSM 9154</strain>
    </source>
</reference>
<accession>A0A934QKF6</accession>
<dbReference type="InterPro" id="IPR027372">
    <property type="entry name" value="Phytase-like_dom"/>
</dbReference>
<dbReference type="EMBL" id="NRRE01000028">
    <property type="protein sequence ID" value="MBK1698491.1"/>
    <property type="molecule type" value="Genomic_DNA"/>
</dbReference>
<evidence type="ECO:0000313" key="2">
    <source>
        <dbReference type="EMBL" id="MBK1698491.1"/>
    </source>
</evidence>
<evidence type="ECO:0000313" key="3">
    <source>
        <dbReference type="Proteomes" id="UP000778970"/>
    </source>
</evidence>
<dbReference type="PIRSF" id="PIRSF031900">
    <property type="entry name" value="UCP031900"/>
    <property type="match status" value="1"/>
</dbReference>
<gene>
    <name evidence="2" type="ORF">CKO21_14680</name>
</gene>